<evidence type="ECO:0000256" key="4">
    <source>
        <dbReference type="ARBA" id="ARBA00022989"/>
    </source>
</evidence>
<evidence type="ECO:0000256" key="2">
    <source>
        <dbReference type="ARBA" id="ARBA00022475"/>
    </source>
</evidence>
<dbReference type="Proteomes" id="UP000253034">
    <property type="component" value="Unassembled WGS sequence"/>
</dbReference>
<evidence type="ECO:0000313" key="8">
    <source>
        <dbReference type="Proteomes" id="UP000253034"/>
    </source>
</evidence>
<dbReference type="RefSeq" id="WP_114297764.1">
    <property type="nucleotide sequence ID" value="NZ_QPJT01000010.1"/>
</dbReference>
<dbReference type="NCBIfam" id="TIGR02454">
    <property type="entry name" value="ECF_T_CbiQ"/>
    <property type="match status" value="1"/>
</dbReference>
<dbReference type="InterPro" id="IPR012809">
    <property type="entry name" value="ECF_CbiQ"/>
</dbReference>
<organism evidence="7 8">
    <name type="scientific">Anaerobacterium chartisolvens</name>
    <dbReference type="NCBI Taxonomy" id="1297424"/>
    <lineage>
        <taxon>Bacteria</taxon>
        <taxon>Bacillati</taxon>
        <taxon>Bacillota</taxon>
        <taxon>Clostridia</taxon>
        <taxon>Eubacteriales</taxon>
        <taxon>Oscillospiraceae</taxon>
        <taxon>Anaerobacterium</taxon>
    </lineage>
</organism>
<keyword evidence="4 6" id="KW-1133">Transmembrane helix</keyword>
<feature type="transmembrane region" description="Helical" evidence="6">
    <location>
        <begin position="66"/>
        <end position="85"/>
    </location>
</feature>
<evidence type="ECO:0000256" key="6">
    <source>
        <dbReference type="SAM" id="Phobius"/>
    </source>
</evidence>
<accession>A0A369B7T1</accession>
<dbReference type="GO" id="GO:0043190">
    <property type="term" value="C:ATP-binding cassette (ABC) transporter complex"/>
    <property type="evidence" value="ECO:0007669"/>
    <property type="project" value="InterPro"/>
</dbReference>
<feature type="transmembrane region" description="Helical" evidence="6">
    <location>
        <begin position="22"/>
        <end position="54"/>
    </location>
</feature>
<gene>
    <name evidence="7" type="ORF">DFR58_110103</name>
</gene>
<evidence type="ECO:0000313" key="7">
    <source>
        <dbReference type="EMBL" id="RCX16606.1"/>
    </source>
</evidence>
<dbReference type="OrthoDB" id="9815246at2"/>
<dbReference type="PANTHER" id="PTHR43723:SF1">
    <property type="entry name" value="COBALT TRANSPORT PROTEIN CBIQ"/>
    <property type="match status" value="1"/>
</dbReference>
<comment type="caution">
    <text evidence="7">The sequence shown here is derived from an EMBL/GenBank/DDBJ whole genome shotgun (WGS) entry which is preliminary data.</text>
</comment>
<dbReference type="Pfam" id="PF02361">
    <property type="entry name" value="CbiQ"/>
    <property type="match status" value="1"/>
</dbReference>
<dbReference type="InterPro" id="IPR052770">
    <property type="entry name" value="Cobalt_transport_CbiQ"/>
</dbReference>
<comment type="subcellular location">
    <subcellularLocation>
        <location evidence="1">Cell membrane</location>
        <topology evidence="1">Multi-pass membrane protein</topology>
    </subcellularLocation>
</comment>
<dbReference type="CDD" id="cd16914">
    <property type="entry name" value="EcfT"/>
    <property type="match status" value="1"/>
</dbReference>
<dbReference type="PANTHER" id="PTHR43723">
    <property type="entry name" value="COBALT TRANSPORT PROTEIN CBIQ"/>
    <property type="match status" value="1"/>
</dbReference>
<name>A0A369B7T1_9FIRM</name>
<keyword evidence="3 6" id="KW-0812">Transmembrane</keyword>
<dbReference type="EMBL" id="QPJT01000010">
    <property type="protein sequence ID" value="RCX16606.1"/>
    <property type="molecule type" value="Genomic_DNA"/>
</dbReference>
<evidence type="ECO:0000256" key="3">
    <source>
        <dbReference type="ARBA" id="ARBA00022692"/>
    </source>
</evidence>
<evidence type="ECO:0000256" key="1">
    <source>
        <dbReference type="ARBA" id="ARBA00004651"/>
    </source>
</evidence>
<reference evidence="7 8" key="1">
    <citation type="submission" date="2018-07" db="EMBL/GenBank/DDBJ databases">
        <title>Genomic Encyclopedia of Type Strains, Phase IV (KMG-IV): sequencing the most valuable type-strain genomes for metagenomic binning, comparative biology and taxonomic classification.</title>
        <authorList>
            <person name="Goeker M."/>
        </authorList>
    </citation>
    <scope>NUCLEOTIDE SEQUENCE [LARGE SCALE GENOMIC DNA]</scope>
    <source>
        <strain evidence="7 8">DSM 27016</strain>
    </source>
</reference>
<proteinExistence type="predicted"/>
<dbReference type="InterPro" id="IPR003339">
    <property type="entry name" value="ABC/ECF_trnsptr_transmembrane"/>
</dbReference>
<feature type="transmembrane region" description="Helical" evidence="6">
    <location>
        <begin position="236"/>
        <end position="255"/>
    </location>
</feature>
<keyword evidence="5 6" id="KW-0472">Membrane</keyword>
<sequence>MLSIDKYAYSSKLAGIDPMQKLFFTFITLGVCLWANDWVISLLVIFIAVGAAVIKGGIPIRIFAKMLLIPMVFLVIGVLSIAINASSSAEFFLISVQVAGTAIGITSSGAINAFNLFIKAIGSVSCLYFLSLTTPITDLLDAMRRLKVPRLFTELMGLIYRFIFVLLERSGTMFTAQSSRLGYSTLSTGYRSLAALASTLFIDAYRRSDELYTSLEARGYEGELRVLPRSYNKSRAGYICTAVLNILLICTALALRHL</sequence>
<dbReference type="AlphaFoldDB" id="A0A369B7T1"/>
<keyword evidence="2" id="KW-1003">Cell membrane</keyword>
<dbReference type="GO" id="GO:0006824">
    <property type="term" value="P:cobalt ion transport"/>
    <property type="evidence" value="ECO:0007669"/>
    <property type="project" value="InterPro"/>
</dbReference>
<keyword evidence="8" id="KW-1185">Reference proteome</keyword>
<evidence type="ECO:0000256" key="5">
    <source>
        <dbReference type="ARBA" id="ARBA00023136"/>
    </source>
</evidence>
<protein>
    <submittedName>
        <fullName evidence="7">Cobalt/nickel transport system permease protein</fullName>
    </submittedName>
</protein>
<feature type="transmembrane region" description="Helical" evidence="6">
    <location>
        <begin position="91"/>
        <end position="111"/>
    </location>
</feature>